<dbReference type="EMBL" id="LAHD01000014">
    <property type="protein sequence ID" value="PHK05547.1"/>
    <property type="molecule type" value="Genomic_DNA"/>
</dbReference>
<evidence type="ECO:0000313" key="1">
    <source>
        <dbReference type="EMBL" id="PHK05547.1"/>
    </source>
</evidence>
<dbReference type="RefSeq" id="WP_099067227.1">
    <property type="nucleotide sequence ID" value="NZ_LAHD01000014.1"/>
</dbReference>
<dbReference type="GeneID" id="57095338"/>
<name>A0A9Q5ZEJ3_NOSLI</name>
<dbReference type="AlphaFoldDB" id="A0A9Q5ZEJ3"/>
<evidence type="ECO:0000313" key="2">
    <source>
        <dbReference type="Proteomes" id="UP000222310"/>
    </source>
</evidence>
<accession>A0A9Q5ZEJ3</accession>
<gene>
    <name evidence="1" type="ORF">VF08_07065</name>
</gene>
<sequence>MAKIVIYTLLDKQIKEFFHKLTLEKLEAILGGFYPASFHIVNITDSVGINPQGGDNTYEAVNHSISYHDNKINSIDYSRSIYNNFV</sequence>
<comment type="caution">
    <text evidence="1">The sequence shown here is derived from an EMBL/GenBank/DDBJ whole genome shotgun (WGS) entry which is preliminary data.</text>
</comment>
<protein>
    <submittedName>
        <fullName evidence="1">Uncharacterized protein</fullName>
    </submittedName>
</protein>
<dbReference type="Proteomes" id="UP000222310">
    <property type="component" value="Unassembled WGS sequence"/>
</dbReference>
<proteinExistence type="predicted"/>
<organism evidence="1 2">
    <name type="scientific">Nostoc linckia z8</name>
    <dbReference type="NCBI Taxonomy" id="1628746"/>
    <lineage>
        <taxon>Bacteria</taxon>
        <taxon>Bacillati</taxon>
        <taxon>Cyanobacteriota</taxon>
        <taxon>Cyanophyceae</taxon>
        <taxon>Nostocales</taxon>
        <taxon>Nostocaceae</taxon>
        <taxon>Nostoc</taxon>
    </lineage>
</organism>
<reference evidence="1 2" key="1">
    <citation type="submission" date="2015-02" db="EMBL/GenBank/DDBJ databases">
        <title>Nostoc linckia genome annotation.</title>
        <authorList>
            <person name="Zhou Z."/>
        </authorList>
    </citation>
    <scope>NUCLEOTIDE SEQUENCE [LARGE SCALE GENOMIC DNA]</scope>
    <source>
        <strain evidence="2">z8</strain>
    </source>
</reference>